<dbReference type="AlphaFoldDB" id="A0A382J759"/>
<protein>
    <submittedName>
        <fullName evidence="1">Uncharacterized protein</fullName>
    </submittedName>
</protein>
<accession>A0A382J759</accession>
<gene>
    <name evidence="1" type="ORF">METZ01_LOCUS260229</name>
</gene>
<feature type="non-terminal residue" evidence="1">
    <location>
        <position position="44"/>
    </location>
</feature>
<proteinExistence type="predicted"/>
<organism evidence="1">
    <name type="scientific">marine metagenome</name>
    <dbReference type="NCBI Taxonomy" id="408172"/>
    <lineage>
        <taxon>unclassified sequences</taxon>
        <taxon>metagenomes</taxon>
        <taxon>ecological metagenomes</taxon>
    </lineage>
</organism>
<name>A0A382J759_9ZZZZ</name>
<sequence length="44" mass="4535">MALHQFGEVAEEVIAVVGTGRGLGVTLNGEDGAFPMLKSFDTAV</sequence>
<reference evidence="1" key="1">
    <citation type="submission" date="2018-05" db="EMBL/GenBank/DDBJ databases">
        <authorList>
            <person name="Lanie J.A."/>
            <person name="Ng W.-L."/>
            <person name="Kazmierczak K.M."/>
            <person name="Andrzejewski T.M."/>
            <person name="Davidsen T.M."/>
            <person name="Wayne K.J."/>
            <person name="Tettelin H."/>
            <person name="Glass J.I."/>
            <person name="Rusch D."/>
            <person name="Podicherti R."/>
            <person name="Tsui H.-C.T."/>
            <person name="Winkler M.E."/>
        </authorList>
    </citation>
    <scope>NUCLEOTIDE SEQUENCE</scope>
</reference>
<evidence type="ECO:0000313" key="1">
    <source>
        <dbReference type="EMBL" id="SVC07375.1"/>
    </source>
</evidence>
<dbReference type="EMBL" id="UINC01072026">
    <property type="protein sequence ID" value="SVC07375.1"/>
    <property type="molecule type" value="Genomic_DNA"/>
</dbReference>